<evidence type="ECO:0008006" key="3">
    <source>
        <dbReference type="Google" id="ProtNLM"/>
    </source>
</evidence>
<dbReference type="GeneID" id="58725326"/>
<comment type="caution">
    <text evidence="1">The sequence shown here is derived from an EMBL/GenBank/DDBJ whole genome shotgun (WGS) entry which is preliminary data.</text>
</comment>
<protein>
    <recommendedName>
        <fullName evidence="3">NERD domain-containing protein</fullName>
    </recommendedName>
</protein>
<gene>
    <name evidence="1" type="ORF">GNE12_05015</name>
</gene>
<name>A0ABR6S4F0_ANAVA</name>
<dbReference type="RefSeq" id="WP_011319340.1">
    <property type="nucleotide sequence ID" value="NZ_JACKZP010000011.1"/>
</dbReference>
<sequence length="276" mass="31201">MKVRKQRIIEGHLLELEPTLQPTYPYENLSEEEAIAQANEWLVLSSPVEPHTKVDLGGQTLVHLGSSHVSVSSPEKLRQDKRKGKVADYMTHERLLTYADTYQRSHKLENLVVQELARQGLNAVVLPAVADGDTKSKQADIIITNANGRKFALEVKEARYAGCTLGLPKDSSSHLAGYRRYPQSLWVDSCSAWDAKAEACKRRGETLLGCIVLCPIGRLSDEKRTVYGLVYLPSALSDEWEEEETCNRERYYWAYKAYRDCFCTLGDLVEEVDNYA</sequence>
<dbReference type="Proteomes" id="UP000570851">
    <property type="component" value="Unassembled WGS sequence"/>
</dbReference>
<dbReference type="EMBL" id="JACKZP010000011">
    <property type="protein sequence ID" value="MBC1301273.1"/>
    <property type="molecule type" value="Genomic_DNA"/>
</dbReference>
<keyword evidence="2" id="KW-1185">Reference proteome</keyword>
<evidence type="ECO:0000313" key="2">
    <source>
        <dbReference type="Proteomes" id="UP000570851"/>
    </source>
</evidence>
<evidence type="ECO:0000313" key="1">
    <source>
        <dbReference type="EMBL" id="MBC1301273.1"/>
    </source>
</evidence>
<reference evidence="1 2" key="1">
    <citation type="submission" date="2019-11" db="EMBL/GenBank/DDBJ databases">
        <title>Comparison of genomes from free-living endosymbiotic cyanobacteria isolated from Azolla.</title>
        <authorList>
            <person name="Thiel T."/>
            <person name="Pratte B."/>
        </authorList>
    </citation>
    <scope>NUCLEOTIDE SEQUENCE [LARGE SCALE GENOMIC DNA]</scope>
    <source>
        <strain evidence="1 2">N2B</strain>
    </source>
</reference>
<proteinExistence type="predicted"/>
<accession>A0ABR6S4F0</accession>
<organism evidence="1 2">
    <name type="scientific">Trichormus variabilis N2B</name>
    <dbReference type="NCBI Taxonomy" id="2681315"/>
    <lineage>
        <taxon>Bacteria</taxon>
        <taxon>Bacillati</taxon>
        <taxon>Cyanobacteriota</taxon>
        <taxon>Cyanophyceae</taxon>
        <taxon>Nostocales</taxon>
        <taxon>Nostocaceae</taxon>
        <taxon>Trichormus</taxon>
    </lineage>
</organism>